<evidence type="ECO:0000259" key="3">
    <source>
        <dbReference type="PROSITE" id="PS50930"/>
    </source>
</evidence>
<feature type="domain" description="Response regulatory" evidence="2">
    <location>
        <begin position="5"/>
        <end position="116"/>
    </location>
</feature>
<dbReference type="InterPro" id="IPR011006">
    <property type="entry name" value="CheY-like_superfamily"/>
</dbReference>
<keyword evidence="5" id="KW-1185">Reference proteome</keyword>
<sequence>MANLKCLIVDDEPLALDILETYIQRIDSLELVARCNNAIEAFNLIQQKEIDLLFLDIQMPKLTGIDFLKNINNPPKVVFTTAYRDYALEGYELDAVDYLLKPISFERFLRAVNKVSQMNNPTPTVATIPTTSTIDNSGYDQAFIYLKADKKMIKFLLKDILYIESLKDYVRVKTAHKEVVAYQKISYLEEKLPENKFLRVHRSFIVAIDKVEAFSATTIEINGKEIPIGRNYKNVVLKVLNQNNLLGES</sequence>
<dbReference type="Gene3D" id="2.40.50.1020">
    <property type="entry name" value="LytTr DNA-binding domain"/>
    <property type="match status" value="1"/>
</dbReference>
<dbReference type="InterPro" id="IPR007492">
    <property type="entry name" value="LytTR_DNA-bd_dom"/>
</dbReference>
<organism evidence="4 5">
    <name type="scientific">Microscilla marina ATCC 23134</name>
    <dbReference type="NCBI Taxonomy" id="313606"/>
    <lineage>
        <taxon>Bacteria</taxon>
        <taxon>Pseudomonadati</taxon>
        <taxon>Bacteroidota</taxon>
        <taxon>Cytophagia</taxon>
        <taxon>Cytophagales</taxon>
        <taxon>Microscillaceae</taxon>
        <taxon>Microscilla</taxon>
    </lineage>
</organism>
<dbReference type="GO" id="GO:0000156">
    <property type="term" value="F:phosphorelay response regulator activity"/>
    <property type="evidence" value="ECO:0007669"/>
    <property type="project" value="InterPro"/>
</dbReference>
<dbReference type="Proteomes" id="UP000004095">
    <property type="component" value="Unassembled WGS sequence"/>
</dbReference>
<dbReference type="PROSITE" id="PS50110">
    <property type="entry name" value="RESPONSE_REGULATORY"/>
    <property type="match status" value="1"/>
</dbReference>
<dbReference type="SMART" id="SM00448">
    <property type="entry name" value="REC"/>
    <property type="match status" value="1"/>
</dbReference>
<dbReference type="PROSITE" id="PS50930">
    <property type="entry name" value="HTH_LYTTR"/>
    <property type="match status" value="1"/>
</dbReference>
<dbReference type="Pfam" id="PF04397">
    <property type="entry name" value="LytTR"/>
    <property type="match status" value="1"/>
</dbReference>
<evidence type="ECO:0000313" key="5">
    <source>
        <dbReference type="Proteomes" id="UP000004095"/>
    </source>
</evidence>
<protein>
    <submittedName>
        <fullName evidence="4">Two-component system response regulator protein</fullName>
    </submittedName>
</protein>
<feature type="domain" description="HTH LytTR-type" evidence="3">
    <location>
        <begin position="144"/>
        <end position="212"/>
    </location>
</feature>
<dbReference type="Pfam" id="PF00072">
    <property type="entry name" value="Response_reg"/>
    <property type="match status" value="1"/>
</dbReference>
<dbReference type="RefSeq" id="WP_002698726.1">
    <property type="nucleotide sequence ID" value="NZ_AAWS01000020.1"/>
</dbReference>
<dbReference type="AlphaFoldDB" id="A1ZNY6"/>
<proteinExistence type="predicted"/>
<keyword evidence="1" id="KW-0597">Phosphoprotein</keyword>
<accession>A1ZNY6</accession>
<feature type="modified residue" description="4-aspartylphosphate" evidence="1">
    <location>
        <position position="56"/>
    </location>
</feature>
<dbReference type="EMBL" id="AAWS01000020">
    <property type="protein sequence ID" value="EAY27778.1"/>
    <property type="molecule type" value="Genomic_DNA"/>
</dbReference>
<dbReference type="GO" id="GO:0003677">
    <property type="term" value="F:DNA binding"/>
    <property type="evidence" value="ECO:0007669"/>
    <property type="project" value="InterPro"/>
</dbReference>
<evidence type="ECO:0000313" key="4">
    <source>
        <dbReference type="EMBL" id="EAY27778.1"/>
    </source>
</evidence>
<evidence type="ECO:0000259" key="2">
    <source>
        <dbReference type="PROSITE" id="PS50110"/>
    </source>
</evidence>
<dbReference type="PANTHER" id="PTHR37299:SF1">
    <property type="entry name" value="STAGE 0 SPORULATION PROTEIN A HOMOLOG"/>
    <property type="match status" value="1"/>
</dbReference>
<comment type="caution">
    <text evidence="4">The sequence shown here is derived from an EMBL/GenBank/DDBJ whole genome shotgun (WGS) entry which is preliminary data.</text>
</comment>
<dbReference type="Gene3D" id="3.40.50.2300">
    <property type="match status" value="1"/>
</dbReference>
<dbReference type="PANTHER" id="PTHR37299">
    <property type="entry name" value="TRANSCRIPTIONAL REGULATOR-RELATED"/>
    <property type="match status" value="1"/>
</dbReference>
<dbReference type="FunFam" id="3.40.50.2300:FF:000051">
    <property type="entry name" value="Two-component response regulator yehT"/>
    <property type="match status" value="1"/>
</dbReference>
<reference evidence="4 5" key="1">
    <citation type="submission" date="2007-01" db="EMBL/GenBank/DDBJ databases">
        <authorList>
            <person name="Haygood M."/>
            <person name="Podell S."/>
            <person name="Anderson C."/>
            <person name="Hopkinson B."/>
            <person name="Roe K."/>
            <person name="Barbeau K."/>
            <person name="Gaasterland T."/>
            <person name="Ferriera S."/>
            <person name="Johnson J."/>
            <person name="Kravitz S."/>
            <person name="Beeson K."/>
            <person name="Sutton G."/>
            <person name="Rogers Y.-H."/>
            <person name="Friedman R."/>
            <person name="Frazier M."/>
            <person name="Venter J.C."/>
        </authorList>
    </citation>
    <scope>NUCLEOTIDE SEQUENCE [LARGE SCALE GENOMIC DNA]</scope>
    <source>
        <strain evidence="4 5">ATCC 23134</strain>
    </source>
</reference>
<gene>
    <name evidence="4" type="ORF">M23134_00218</name>
</gene>
<name>A1ZNY6_MICM2</name>
<dbReference type="InterPro" id="IPR001789">
    <property type="entry name" value="Sig_transdc_resp-reg_receiver"/>
</dbReference>
<dbReference type="SMART" id="SM00850">
    <property type="entry name" value="LytTR"/>
    <property type="match status" value="1"/>
</dbReference>
<dbReference type="SUPFAM" id="SSF52172">
    <property type="entry name" value="CheY-like"/>
    <property type="match status" value="1"/>
</dbReference>
<evidence type="ECO:0000256" key="1">
    <source>
        <dbReference type="PROSITE-ProRule" id="PRU00169"/>
    </source>
</evidence>
<dbReference type="eggNOG" id="COG3279">
    <property type="taxonomic scope" value="Bacteria"/>
</dbReference>
<dbReference type="InterPro" id="IPR046947">
    <property type="entry name" value="LytR-like"/>
</dbReference>
<dbReference type="OrthoDB" id="1646880at2"/>